<accession>A0AC34FS22</accession>
<reference evidence="2" key="1">
    <citation type="submission" date="2022-11" db="UniProtKB">
        <authorList>
            <consortium name="WormBaseParasite"/>
        </authorList>
    </citation>
    <scope>IDENTIFICATION</scope>
</reference>
<dbReference type="Proteomes" id="UP000887579">
    <property type="component" value="Unplaced"/>
</dbReference>
<sequence length="132" mass="15600">MDAKLKYFYELYIQKYEVFKAQDPETGEFDVVFEIEGKKLYAHKSKLCEVSTTFKSMLSDRWTKPNEPIIIQDYTFDDFTKFVTFIYSGDCEFAHDNISALIDIAEFYNVPVFKKACEDFLLTAEWTLNNIF</sequence>
<proteinExistence type="predicted"/>
<evidence type="ECO:0000313" key="2">
    <source>
        <dbReference type="WBParaSite" id="ES5_v2.g19981.t1"/>
    </source>
</evidence>
<protein>
    <submittedName>
        <fullName evidence="2">BTB domain-containing protein</fullName>
    </submittedName>
</protein>
<organism evidence="1 2">
    <name type="scientific">Panagrolaimus sp. ES5</name>
    <dbReference type="NCBI Taxonomy" id="591445"/>
    <lineage>
        <taxon>Eukaryota</taxon>
        <taxon>Metazoa</taxon>
        <taxon>Ecdysozoa</taxon>
        <taxon>Nematoda</taxon>
        <taxon>Chromadorea</taxon>
        <taxon>Rhabditida</taxon>
        <taxon>Tylenchina</taxon>
        <taxon>Panagrolaimomorpha</taxon>
        <taxon>Panagrolaimoidea</taxon>
        <taxon>Panagrolaimidae</taxon>
        <taxon>Panagrolaimus</taxon>
    </lineage>
</organism>
<name>A0AC34FS22_9BILA</name>
<dbReference type="WBParaSite" id="ES5_v2.g19981.t1">
    <property type="protein sequence ID" value="ES5_v2.g19981.t1"/>
    <property type="gene ID" value="ES5_v2.g19981"/>
</dbReference>
<evidence type="ECO:0000313" key="1">
    <source>
        <dbReference type="Proteomes" id="UP000887579"/>
    </source>
</evidence>